<organism evidence="1 2">
    <name type="scientific">Desulforhabdus amnigena</name>
    <dbReference type="NCBI Taxonomy" id="40218"/>
    <lineage>
        <taxon>Bacteria</taxon>
        <taxon>Pseudomonadati</taxon>
        <taxon>Thermodesulfobacteriota</taxon>
        <taxon>Syntrophobacteria</taxon>
        <taxon>Syntrophobacterales</taxon>
        <taxon>Syntrophobacteraceae</taxon>
        <taxon>Desulforhabdus</taxon>
    </lineage>
</organism>
<dbReference type="InterPro" id="IPR010985">
    <property type="entry name" value="Ribbon_hlx_hlx"/>
</dbReference>
<reference evidence="1" key="1">
    <citation type="submission" date="2022-12" db="EMBL/GenBank/DDBJ databases">
        <title>Reference genome sequencing for broad-spectrum identification of bacterial and archaeal isolates by mass spectrometry.</title>
        <authorList>
            <person name="Sekiguchi Y."/>
            <person name="Tourlousse D.M."/>
        </authorList>
    </citation>
    <scope>NUCLEOTIDE SEQUENCE</scope>
    <source>
        <strain evidence="1">ASRB1</strain>
    </source>
</reference>
<dbReference type="SUPFAM" id="SSF47598">
    <property type="entry name" value="Ribbon-helix-helix"/>
    <property type="match status" value="1"/>
</dbReference>
<accession>A0A9W6FWZ9</accession>
<sequence>MLVQTKVQMDKENYEFIKKVYKSLHYRSLSEYVRDAVAVKVREDRKMLREKKRLDAMAMIAKGAYENHFESIEGEDFEAR</sequence>
<evidence type="ECO:0000313" key="2">
    <source>
        <dbReference type="Proteomes" id="UP001144372"/>
    </source>
</evidence>
<protein>
    <recommendedName>
        <fullName evidence="3">Crotonobetainyl-CoA--carnitine CoA-transferase</fullName>
    </recommendedName>
</protein>
<name>A0A9W6FWZ9_9BACT</name>
<comment type="caution">
    <text evidence="1">The sequence shown here is derived from an EMBL/GenBank/DDBJ whole genome shotgun (WGS) entry which is preliminary data.</text>
</comment>
<evidence type="ECO:0008006" key="3">
    <source>
        <dbReference type="Google" id="ProtNLM"/>
    </source>
</evidence>
<evidence type="ECO:0000313" key="1">
    <source>
        <dbReference type="EMBL" id="GLI36431.1"/>
    </source>
</evidence>
<gene>
    <name evidence="1" type="ORF">DAMNIGENAA_38640</name>
</gene>
<dbReference type="GO" id="GO:0006355">
    <property type="term" value="P:regulation of DNA-templated transcription"/>
    <property type="evidence" value="ECO:0007669"/>
    <property type="project" value="InterPro"/>
</dbReference>
<dbReference type="AlphaFoldDB" id="A0A9W6FWZ9"/>
<keyword evidence="2" id="KW-1185">Reference proteome</keyword>
<dbReference type="Proteomes" id="UP001144372">
    <property type="component" value="Unassembled WGS sequence"/>
</dbReference>
<dbReference type="EMBL" id="BSDR01000001">
    <property type="protein sequence ID" value="GLI36431.1"/>
    <property type="molecule type" value="Genomic_DNA"/>
</dbReference>
<dbReference type="RefSeq" id="WP_281796861.1">
    <property type="nucleotide sequence ID" value="NZ_BSDR01000001.1"/>
</dbReference>
<proteinExistence type="predicted"/>